<dbReference type="Pfam" id="PF04205">
    <property type="entry name" value="FMN_bind"/>
    <property type="match status" value="2"/>
</dbReference>
<keyword evidence="6 8" id="KW-0560">Oxidoreductase</keyword>
<keyword evidence="8" id="KW-0732">Signal</keyword>
<dbReference type="PRINTS" id="PR00368">
    <property type="entry name" value="FADPNR"/>
</dbReference>
<keyword evidence="11" id="KW-1185">Reference proteome</keyword>
<dbReference type="GO" id="GO:0010181">
    <property type="term" value="F:FMN binding"/>
    <property type="evidence" value="ECO:0007669"/>
    <property type="project" value="InterPro"/>
</dbReference>
<dbReference type="InterPro" id="IPR003953">
    <property type="entry name" value="FAD-dep_OxRdtase_2_FAD-bd"/>
</dbReference>
<dbReference type="SUPFAM" id="SSF56425">
    <property type="entry name" value="Succinate dehydrogenase/fumarate reductase flavoprotein, catalytic domain"/>
    <property type="match status" value="1"/>
</dbReference>
<dbReference type="SMART" id="SM00900">
    <property type="entry name" value="FMN_bind"/>
    <property type="match status" value="2"/>
</dbReference>
<dbReference type="PROSITE" id="PS51257">
    <property type="entry name" value="PROKAR_LIPOPROTEIN"/>
    <property type="match status" value="1"/>
</dbReference>
<keyword evidence="4 8" id="KW-0285">Flavoprotein</keyword>
<dbReference type="EMBL" id="ADLN01000001">
    <property type="protein sequence ID" value="EHI61925.1"/>
    <property type="molecule type" value="Genomic_DNA"/>
</dbReference>
<evidence type="ECO:0000259" key="9">
    <source>
        <dbReference type="SMART" id="SM00900"/>
    </source>
</evidence>
<dbReference type="GO" id="GO:0033765">
    <property type="term" value="F:steroid dehydrogenase activity, acting on the CH-CH group of donors"/>
    <property type="evidence" value="ECO:0007669"/>
    <property type="project" value="UniProtKB-ARBA"/>
</dbReference>
<dbReference type="GO" id="GO:0016020">
    <property type="term" value="C:membrane"/>
    <property type="evidence" value="ECO:0007669"/>
    <property type="project" value="InterPro"/>
</dbReference>
<evidence type="ECO:0000256" key="2">
    <source>
        <dbReference type="ARBA" id="ARBA00013137"/>
    </source>
</evidence>
<evidence type="ECO:0000256" key="3">
    <source>
        <dbReference type="ARBA" id="ARBA00015872"/>
    </source>
</evidence>
<dbReference type="HOGENOM" id="CLU_011398_4_0_9"/>
<evidence type="ECO:0000256" key="6">
    <source>
        <dbReference type="ARBA" id="ARBA00023002"/>
    </source>
</evidence>
<reference evidence="10 11" key="1">
    <citation type="submission" date="2011-08" db="EMBL/GenBank/DDBJ databases">
        <title>The Genome Sequence of Clostridium hathewayi WAL-18680.</title>
        <authorList>
            <consortium name="The Broad Institute Genome Sequencing Platform"/>
            <person name="Earl A."/>
            <person name="Ward D."/>
            <person name="Feldgarden M."/>
            <person name="Gevers D."/>
            <person name="Finegold S.M."/>
            <person name="Summanen P.H."/>
            <person name="Molitoris D.R."/>
            <person name="Song M."/>
            <person name="Daigneault M."/>
            <person name="Allen-Vercoe E."/>
            <person name="Young S.K."/>
            <person name="Zeng Q."/>
            <person name="Gargeya S."/>
            <person name="Fitzgerald M."/>
            <person name="Haas B."/>
            <person name="Abouelleil A."/>
            <person name="Alvarado L."/>
            <person name="Arachchi H.M."/>
            <person name="Berlin A."/>
            <person name="Brown A."/>
            <person name="Chapman S.B."/>
            <person name="Chen Z."/>
            <person name="Dunbar C."/>
            <person name="Freedman E."/>
            <person name="Gearin G."/>
            <person name="Gellesch M."/>
            <person name="Goldberg J."/>
            <person name="Griggs A."/>
            <person name="Gujja S."/>
            <person name="Heiman D."/>
            <person name="Howarth C."/>
            <person name="Larson L."/>
            <person name="Lui A."/>
            <person name="MacDonald P.J.P."/>
            <person name="Montmayeur A."/>
            <person name="Murphy C."/>
            <person name="Neiman D."/>
            <person name="Pearson M."/>
            <person name="Priest M."/>
            <person name="Roberts A."/>
            <person name="Saif S."/>
            <person name="Shea T."/>
            <person name="Shenoy N."/>
            <person name="Sisk P."/>
            <person name="Stolte C."/>
            <person name="Sykes S."/>
            <person name="Wortman J."/>
            <person name="Nusbaum C."/>
            <person name="Birren B."/>
        </authorList>
    </citation>
    <scope>NUCLEOTIDE SEQUENCE [LARGE SCALE GENOMIC DNA]</scope>
    <source>
        <strain evidence="10 11">WAL-18680</strain>
    </source>
</reference>
<dbReference type="PANTHER" id="PTHR43400">
    <property type="entry name" value="FUMARATE REDUCTASE"/>
    <property type="match status" value="1"/>
</dbReference>
<feature type="signal peptide" evidence="8">
    <location>
        <begin position="1"/>
        <end position="20"/>
    </location>
</feature>
<comment type="catalytic activity">
    <reaction evidence="7 8">
        <text>dihydrourocanate + A = urocanate + AH2</text>
        <dbReference type="Rhea" id="RHEA:36059"/>
        <dbReference type="ChEBI" id="CHEBI:13193"/>
        <dbReference type="ChEBI" id="CHEBI:17499"/>
        <dbReference type="ChEBI" id="CHEBI:27247"/>
        <dbReference type="ChEBI" id="CHEBI:72991"/>
        <dbReference type="EC" id="1.3.99.33"/>
    </reaction>
</comment>
<dbReference type="Pfam" id="PF00890">
    <property type="entry name" value="FAD_binding_2"/>
    <property type="match status" value="1"/>
</dbReference>
<evidence type="ECO:0000256" key="4">
    <source>
        <dbReference type="ARBA" id="ARBA00022630"/>
    </source>
</evidence>
<evidence type="ECO:0000313" key="10">
    <source>
        <dbReference type="EMBL" id="EHI61925.1"/>
    </source>
</evidence>
<dbReference type="Gene3D" id="3.90.700.10">
    <property type="entry name" value="Succinate dehydrogenase/fumarate reductase flavoprotein, catalytic domain"/>
    <property type="match status" value="1"/>
</dbReference>
<evidence type="ECO:0000256" key="7">
    <source>
        <dbReference type="ARBA" id="ARBA00049922"/>
    </source>
</evidence>
<dbReference type="InterPro" id="IPR050315">
    <property type="entry name" value="FAD-oxidoreductase_2"/>
</dbReference>
<feature type="chain" id="PRO_5022266278" description="Urocanate reductase" evidence="8">
    <location>
        <begin position="21"/>
        <end position="699"/>
    </location>
</feature>
<dbReference type="NCBIfam" id="TIGR01813">
    <property type="entry name" value="flavo_cyto_c"/>
    <property type="match status" value="1"/>
</dbReference>
<sequence length="699" mass="74223">MRRKLAFLLAASMVLAGCSAKTSQKEPEQSVAETESTASEGMYKAGTYEGSAEGFGGPLTVKVTLTDDSIEKVEVVSHGETEGVGTKAIDALPAVIVEQNSLDVDMIAGATISSKAIITAVKDAMKDFIQTDSTPLADGVYTGEATGYQGPLKLEVTIADGKIDDIKILEHVETEGIGTKALKAVPERIIENQSIAVDALSGATSSSKAVLAAVTSALETANADLSVFMNKPVMEKGEAVTVDADVVIIGAGGAGITAAIEAKNQGAEKVAVIEKMDITGGNTRMSGGEFAAPGNWIQIKEGITDDSVDQYYEDILKGGYNLANPKLVRIIAEQALPTAVWLRDEIGVKFRDNQSWYGGHAVARTLWPEGDGPAYVDTLEAKARQLGAEFYLQTEATSLLTDESGKIAGVKAVHKSGTEYTFNASSGVIVATGGFGANVEMREEYNTLWPTLDESIPTTNSPAITGDGIRMALDAGANVVGMDKIQLYPVNNPATGNYYYIDYARLNSTALLVNKEGHRFVNEKGTRDVISDATLKQTDSMVYEIIDADVVAEQKLYEEYQAEIDQCLKKGVLAIGTLDEVCAHFDVPAEEVKKSIERYNSLVESGEDTDFGRTDNFNKIGDGPYFMFSSVVSVHHTMGGLEIDELARVIDKNGDAIPGLYAAGEVTGGIHGGNRLGSVAVPDTAIFGRIAAESCVKQK</sequence>
<comment type="cofactor">
    <cofactor evidence="8">
        <name>FMN</name>
        <dbReference type="ChEBI" id="CHEBI:58210"/>
    </cofactor>
    <text evidence="8">Binds 1 or 2 FMN covalently per subunit.</text>
</comment>
<dbReference type="PANTHER" id="PTHR43400:SF7">
    <property type="entry name" value="FAD-DEPENDENT OXIDOREDUCTASE 2 FAD BINDING DOMAIN-CONTAINING PROTEIN"/>
    <property type="match status" value="1"/>
</dbReference>
<dbReference type="InterPro" id="IPR010960">
    <property type="entry name" value="Flavocytochrome_c"/>
</dbReference>
<dbReference type="PATRIC" id="fig|742737.3.peg.374"/>
<feature type="domain" description="FMN-binding" evidence="9">
    <location>
        <begin position="54"/>
        <end position="128"/>
    </location>
</feature>
<evidence type="ECO:0000256" key="5">
    <source>
        <dbReference type="ARBA" id="ARBA00022827"/>
    </source>
</evidence>
<protein>
    <recommendedName>
        <fullName evidence="3 8">Urocanate reductase</fullName>
        <ecNumber evidence="2 8">1.3.99.33</ecNumber>
    </recommendedName>
</protein>
<feature type="domain" description="FMN-binding" evidence="9">
    <location>
        <begin position="147"/>
        <end position="221"/>
    </location>
</feature>
<evidence type="ECO:0000256" key="8">
    <source>
        <dbReference type="RuleBase" id="RU366062"/>
    </source>
</evidence>
<keyword evidence="5 8" id="KW-0274">FAD</keyword>
<dbReference type="SUPFAM" id="SSF51905">
    <property type="entry name" value="FAD/NAD(P)-binding domain"/>
    <property type="match status" value="1"/>
</dbReference>
<dbReference type="EC" id="1.3.99.33" evidence="2 8"/>
<comment type="caution">
    <text evidence="10">The sequence shown here is derived from an EMBL/GenBank/DDBJ whole genome shotgun (WGS) entry which is preliminary data.</text>
</comment>
<comment type="similarity">
    <text evidence="1 8">Belongs to the FAD-dependent oxidoreductase 2 family. FRD/SDH subfamily.</text>
</comment>
<gene>
    <name evidence="10" type="ORF">HMPREF9473_00376</name>
</gene>
<comment type="cofactor">
    <cofactor evidence="8">
        <name>FAD</name>
        <dbReference type="ChEBI" id="CHEBI:57692"/>
    </cofactor>
    <text evidence="8">Binds 1 FAD per subunit.</text>
</comment>
<dbReference type="InterPro" id="IPR027477">
    <property type="entry name" value="Succ_DH/fumarate_Rdtase_cat_sf"/>
</dbReference>
<dbReference type="AlphaFoldDB" id="G5IA36"/>
<dbReference type="Gene3D" id="3.90.1010.20">
    <property type="match status" value="2"/>
</dbReference>
<name>G5IA36_9FIRM</name>
<evidence type="ECO:0000256" key="1">
    <source>
        <dbReference type="ARBA" id="ARBA00008040"/>
    </source>
</evidence>
<proteinExistence type="inferred from homology"/>
<dbReference type="Gene3D" id="3.50.50.60">
    <property type="entry name" value="FAD/NAD(P)-binding domain"/>
    <property type="match status" value="1"/>
</dbReference>
<dbReference type="Proteomes" id="UP000005384">
    <property type="component" value="Unassembled WGS sequence"/>
</dbReference>
<evidence type="ECO:0000313" key="11">
    <source>
        <dbReference type="Proteomes" id="UP000005384"/>
    </source>
</evidence>
<dbReference type="InterPro" id="IPR036188">
    <property type="entry name" value="FAD/NAD-bd_sf"/>
</dbReference>
<organism evidence="10 11">
    <name type="scientific">Hungatella hathewayi WAL-18680</name>
    <dbReference type="NCBI Taxonomy" id="742737"/>
    <lineage>
        <taxon>Bacteria</taxon>
        <taxon>Bacillati</taxon>
        <taxon>Bacillota</taxon>
        <taxon>Clostridia</taxon>
        <taxon>Lachnospirales</taxon>
        <taxon>Lachnospiraceae</taxon>
        <taxon>Hungatella</taxon>
    </lineage>
</organism>
<accession>G5IA36</accession>
<dbReference type="RefSeq" id="WP_006778358.1">
    <property type="nucleotide sequence ID" value="NZ_CP040506.1"/>
</dbReference>
<dbReference type="InterPro" id="IPR007329">
    <property type="entry name" value="FMN-bd"/>
</dbReference>